<evidence type="ECO:0000313" key="3">
    <source>
        <dbReference type="Proteomes" id="UP000290932"/>
    </source>
</evidence>
<protein>
    <recommendedName>
        <fullName evidence="1">FAS1 domain-containing protein</fullName>
    </recommendedName>
</protein>
<proteinExistence type="predicted"/>
<keyword evidence="3" id="KW-1185">Reference proteome</keyword>
<dbReference type="Gene3D" id="2.30.180.10">
    <property type="entry name" value="FAS1 domain"/>
    <property type="match status" value="1"/>
</dbReference>
<organism evidence="2 3">
    <name type="scientific">Methanoculleus taiwanensis</name>
    <dbReference type="NCBI Taxonomy" id="1550565"/>
    <lineage>
        <taxon>Archaea</taxon>
        <taxon>Methanobacteriati</taxon>
        <taxon>Methanobacteriota</taxon>
        <taxon>Stenosarchaea group</taxon>
        <taxon>Methanomicrobia</taxon>
        <taxon>Methanomicrobiales</taxon>
        <taxon>Methanomicrobiaceae</taxon>
        <taxon>Methanoculleus</taxon>
    </lineage>
</organism>
<dbReference type="GO" id="GO:0005615">
    <property type="term" value="C:extracellular space"/>
    <property type="evidence" value="ECO:0007669"/>
    <property type="project" value="TreeGrafter"/>
</dbReference>
<feature type="domain" description="FAS1" evidence="1">
    <location>
        <begin position="1"/>
        <end position="131"/>
    </location>
</feature>
<dbReference type="RefSeq" id="WP_128693997.1">
    <property type="nucleotide sequence ID" value="NZ_LHQS01000002.1"/>
</dbReference>
<dbReference type="Proteomes" id="UP000290932">
    <property type="component" value="Unassembled WGS sequence"/>
</dbReference>
<dbReference type="InterPro" id="IPR036378">
    <property type="entry name" value="FAS1_dom_sf"/>
</dbReference>
<accession>A0A498H2A3</accession>
<gene>
    <name evidence="2" type="ORF">ABH15_08855</name>
</gene>
<name>A0A498H2A3_9EURY</name>
<dbReference type="PROSITE" id="PS50213">
    <property type="entry name" value="FAS1"/>
    <property type="match status" value="1"/>
</dbReference>
<dbReference type="EMBL" id="LHQS01000002">
    <property type="protein sequence ID" value="RXE56240.1"/>
    <property type="molecule type" value="Genomic_DNA"/>
</dbReference>
<evidence type="ECO:0000313" key="2">
    <source>
        <dbReference type="EMBL" id="RXE56240.1"/>
    </source>
</evidence>
<dbReference type="OrthoDB" id="105895at2157"/>
<dbReference type="PANTHER" id="PTHR10900:SF77">
    <property type="entry name" value="FI19380P1"/>
    <property type="match status" value="1"/>
</dbReference>
<dbReference type="PANTHER" id="PTHR10900">
    <property type="entry name" value="PERIOSTIN-RELATED"/>
    <property type="match status" value="1"/>
</dbReference>
<dbReference type="SUPFAM" id="SSF82153">
    <property type="entry name" value="FAS1 domain"/>
    <property type="match status" value="1"/>
</dbReference>
<dbReference type="AlphaFoldDB" id="A0A498H2A3"/>
<evidence type="ECO:0000259" key="1">
    <source>
        <dbReference type="PROSITE" id="PS50213"/>
    </source>
</evidence>
<reference evidence="2 3" key="1">
    <citation type="journal article" date="2015" name="Int. J. Syst. Evol. Microbiol.">
        <title>Methanoculleus taiwanensis sp. nov., a methanogen isolated from deep marine sediment at the deformation front area near Taiwan.</title>
        <authorList>
            <person name="Weng C.Y."/>
            <person name="Chen S.C."/>
            <person name="Lai M.C."/>
            <person name="Wu S.Y."/>
            <person name="Lin S."/>
            <person name="Yang T.F."/>
            <person name="Chen P.C."/>
        </authorList>
    </citation>
    <scope>NUCLEOTIDE SEQUENCE [LARGE SCALE GENOMIC DNA]</scope>
    <source>
        <strain evidence="2 3">CYW4</strain>
    </source>
</reference>
<dbReference type="SMART" id="SM00554">
    <property type="entry name" value="FAS1"/>
    <property type="match status" value="1"/>
</dbReference>
<dbReference type="FunFam" id="2.30.180.10:FF:000019">
    <property type="entry name" value="Cell surface lipoprotein"/>
    <property type="match status" value="1"/>
</dbReference>
<comment type="caution">
    <text evidence="2">The sequence shown here is derived from an EMBL/GenBank/DDBJ whole genome shotgun (WGS) entry which is preliminary data.</text>
</comment>
<dbReference type="Pfam" id="PF02469">
    <property type="entry name" value="Fasciclin"/>
    <property type="match status" value="1"/>
</dbReference>
<dbReference type="InterPro" id="IPR050904">
    <property type="entry name" value="Adhesion/Biosynth-related"/>
</dbReference>
<dbReference type="InterPro" id="IPR000782">
    <property type="entry name" value="FAS1_domain"/>
</dbReference>
<sequence length="142" mass="15361">MKNIIETAKDDGRFNTLLKAIDAAGLTETLSNQGPFTVFAPTNGAFNQIPKDQLNSILSDKEQLSAILKYHVVSGKMMASDVTQQNSIQTLEGDSLTIDTSQGTVRVNNARITETDIECTNGVCHVIDSVLVPKKAEVPAQR</sequence>